<keyword evidence="1" id="KW-0812">Transmembrane</keyword>
<feature type="transmembrane region" description="Helical" evidence="1">
    <location>
        <begin position="47"/>
        <end position="64"/>
    </location>
</feature>
<dbReference type="AlphaFoldDB" id="A0A486VL30"/>
<gene>
    <name evidence="2" type="ORF">SAMEA4873561_03910</name>
</gene>
<dbReference type="EMBL" id="CAAHDG010000011">
    <property type="protein sequence ID" value="VGM50946.1"/>
    <property type="molecule type" value="Genomic_DNA"/>
</dbReference>
<sequence length="100" mass="10902">MDVNEVDALEKEYQKANTNKWIGVFIAVFSAFGLLAGLAWGVSANPVVMGGLLGGGIVFSGVCYEKSKKALSKLDMLCFQEFGKPYTLSKSEIFNKKLSR</sequence>
<evidence type="ECO:0000256" key="1">
    <source>
        <dbReference type="SAM" id="Phobius"/>
    </source>
</evidence>
<evidence type="ECO:0000313" key="2">
    <source>
        <dbReference type="EMBL" id="VGM50946.1"/>
    </source>
</evidence>
<dbReference type="RefSeq" id="WP_071458095.1">
    <property type="nucleotide sequence ID" value="NZ_CP017934.1"/>
</dbReference>
<keyword evidence="1" id="KW-1133">Transmembrane helix</keyword>
<protein>
    <submittedName>
        <fullName evidence="2">Uncharacterized protein</fullName>
    </submittedName>
</protein>
<accession>A0A486VL30</accession>
<proteinExistence type="predicted"/>
<reference evidence="2" key="1">
    <citation type="submission" date="2019-03" db="EMBL/GenBank/DDBJ databases">
        <authorList>
            <consortium name="Pathogen Informatics"/>
        </authorList>
    </citation>
    <scope>NUCLEOTIDE SEQUENCE</scope>
    <source>
        <strain evidence="2">5012STDY7626360</strain>
    </source>
</reference>
<feature type="transmembrane region" description="Helical" evidence="1">
    <location>
        <begin position="21"/>
        <end position="41"/>
    </location>
</feature>
<organism evidence="2">
    <name type="scientific">Klebsiella pneumoniae</name>
    <dbReference type="NCBI Taxonomy" id="573"/>
    <lineage>
        <taxon>Bacteria</taxon>
        <taxon>Pseudomonadati</taxon>
        <taxon>Pseudomonadota</taxon>
        <taxon>Gammaproteobacteria</taxon>
        <taxon>Enterobacterales</taxon>
        <taxon>Enterobacteriaceae</taxon>
        <taxon>Klebsiella/Raoultella group</taxon>
        <taxon>Klebsiella</taxon>
        <taxon>Klebsiella pneumoniae complex</taxon>
    </lineage>
</organism>
<keyword evidence="1" id="KW-0472">Membrane</keyword>
<name>A0A486VL30_KLEPN</name>